<dbReference type="PANTHER" id="PTHR44591:SF19">
    <property type="entry name" value="TWO-COMPONENT RESPONSE REGULATOR-RELATED"/>
    <property type="match status" value="1"/>
</dbReference>
<sequence>LHALEGLKRNIISLVVTDLKMPHMDGFELLAHIMQHYPDIPVIIITGYSTPEMEQLAREGGAVGYIAKPFLIENLARQILITLRKESEGGTLHNVSSGMFLQLIEMEQKTCTIRLEDKASRKKGILFFHEGELFDARVDNMQGQAAAHEIFSWDAVNLSIQNGCAVMENKIQSDLQPLILEAMRRKDENEPEEVPESVMEQMEQGEEEPADQLKKFKERIENQIGQQCGLEDLYQDEFWNSWVAQLSKAGELFHFGDFRLAYIDKGDTNDYILIPGQKTTVITVDPKCPRDKILRVISE</sequence>
<dbReference type="InterPro" id="IPR011006">
    <property type="entry name" value="CheY-like_superfamily"/>
</dbReference>
<evidence type="ECO:0000313" key="3">
    <source>
        <dbReference type="EMBL" id="GAG56987.1"/>
    </source>
</evidence>
<feature type="non-terminal residue" evidence="3">
    <location>
        <position position="1"/>
    </location>
</feature>
<dbReference type="SUPFAM" id="SSF52172">
    <property type="entry name" value="CheY-like"/>
    <property type="match status" value="1"/>
</dbReference>
<dbReference type="PANTHER" id="PTHR44591">
    <property type="entry name" value="STRESS RESPONSE REGULATOR PROTEIN 1"/>
    <property type="match status" value="1"/>
</dbReference>
<dbReference type="InterPro" id="IPR050595">
    <property type="entry name" value="Bact_response_regulator"/>
</dbReference>
<dbReference type="EMBL" id="BART01002135">
    <property type="protein sequence ID" value="GAG56987.1"/>
    <property type="molecule type" value="Genomic_DNA"/>
</dbReference>
<gene>
    <name evidence="3" type="ORF">S01H4_06774</name>
</gene>
<keyword evidence="1" id="KW-0597">Phosphoprotein</keyword>
<dbReference type="PROSITE" id="PS50110">
    <property type="entry name" value="RESPONSE_REGULATORY"/>
    <property type="match status" value="1"/>
</dbReference>
<dbReference type="Pfam" id="PF14332">
    <property type="entry name" value="DUF4388"/>
    <property type="match status" value="1"/>
</dbReference>
<dbReference type="Gene3D" id="3.40.50.2300">
    <property type="match status" value="1"/>
</dbReference>
<name>X0ZFN7_9ZZZZ</name>
<evidence type="ECO:0000256" key="1">
    <source>
        <dbReference type="ARBA" id="ARBA00022553"/>
    </source>
</evidence>
<dbReference type="GO" id="GO:0000160">
    <property type="term" value="P:phosphorelay signal transduction system"/>
    <property type="evidence" value="ECO:0007669"/>
    <property type="project" value="InterPro"/>
</dbReference>
<evidence type="ECO:0000259" key="2">
    <source>
        <dbReference type="PROSITE" id="PS50110"/>
    </source>
</evidence>
<dbReference type="InterPro" id="IPR001789">
    <property type="entry name" value="Sig_transdc_resp-reg_receiver"/>
</dbReference>
<proteinExistence type="predicted"/>
<organism evidence="3">
    <name type="scientific">marine sediment metagenome</name>
    <dbReference type="NCBI Taxonomy" id="412755"/>
    <lineage>
        <taxon>unclassified sequences</taxon>
        <taxon>metagenomes</taxon>
        <taxon>ecological metagenomes</taxon>
    </lineage>
</organism>
<feature type="domain" description="Response regulatory" evidence="2">
    <location>
        <begin position="1"/>
        <end position="83"/>
    </location>
</feature>
<comment type="caution">
    <text evidence="3">The sequence shown here is derived from an EMBL/GenBank/DDBJ whole genome shotgun (WGS) entry which is preliminary data.</text>
</comment>
<dbReference type="Pfam" id="PF00072">
    <property type="entry name" value="Response_reg"/>
    <property type="match status" value="1"/>
</dbReference>
<protein>
    <recommendedName>
        <fullName evidence="2">Response regulatory domain-containing protein</fullName>
    </recommendedName>
</protein>
<accession>X0ZFN7</accession>
<dbReference type="InterPro" id="IPR025497">
    <property type="entry name" value="PatA-like_N"/>
</dbReference>
<reference evidence="3" key="1">
    <citation type="journal article" date="2014" name="Front. Microbiol.">
        <title>High frequency of phylogenetically diverse reductive dehalogenase-homologous genes in deep subseafloor sedimentary metagenomes.</title>
        <authorList>
            <person name="Kawai M."/>
            <person name="Futagami T."/>
            <person name="Toyoda A."/>
            <person name="Takaki Y."/>
            <person name="Nishi S."/>
            <person name="Hori S."/>
            <person name="Arai W."/>
            <person name="Tsubouchi T."/>
            <person name="Morono Y."/>
            <person name="Uchiyama I."/>
            <person name="Ito T."/>
            <person name="Fujiyama A."/>
            <person name="Inagaki F."/>
            <person name="Takami H."/>
        </authorList>
    </citation>
    <scope>NUCLEOTIDE SEQUENCE</scope>
    <source>
        <strain evidence="3">Expedition CK06-06</strain>
    </source>
</reference>
<dbReference type="AlphaFoldDB" id="X0ZFN7"/>